<protein>
    <submittedName>
        <fullName evidence="2">Putative chelatase</fullName>
    </submittedName>
</protein>
<dbReference type="SMART" id="SM00382">
    <property type="entry name" value="AAA"/>
    <property type="match status" value="1"/>
</dbReference>
<dbReference type="Pfam" id="PF17863">
    <property type="entry name" value="AAA_lid_2"/>
    <property type="match status" value="1"/>
</dbReference>
<dbReference type="EMBL" id="LNQE01001914">
    <property type="protein sequence ID" value="KUG02699.1"/>
    <property type="molecule type" value="Genomic_DNA"/>
</dbReference>
<organism evidence="2">
    <name type="scientific">hydrocarbon metagenome</name>
    <dbReference type="NCBI Taxonomy" id="938273"/>
    <lineage>
        <taxon>unclassified sequences</taxon>
        <taxon>metagenomes</taxon>
        <taxon>ecological metagenomes</taxon>
    </lineage>
</organism>
<dbReference type="InterPro" id="IPR027417">
    <property type="entry name" value="P-loop_NTPase"/>
</dbReference>
<dbReference type="InterPro" id="IPR045006">
    <property type="entry name" value="CHLI-like"/>
</dbReference>
<evidence type="ECO:0000313" key="2">
    <source>
        <dbReference type="EMBL" id="KUG02699.1"/>
    </source>
</evidence>
<gene>
    <name evidence="2" type="ORF">ASZ90_019924</name>
</gene>
<dbReference type="InterPro" id="IPR003593">
    <property type="entry name" value="AAA+_ATPase"/>
</dbReference>
<dbReference type="PANTHER" id="PTHR32039:SF9">
    <property type="entry name" value="MAGNESIUM-CHELATASE SUBUNIT CHLI-2, CHLOROPLASTIC"/>
    <property type="match status" value="1"/>
</dbReference>
<dbReference type="SUPFAM" id="SSF52540">
    <property type="entry name" value="P-loop containing nucleoside triphosphate hydrolases"/>
    <property type="match status" value="1"/>
</dbReference>
<feature type="domain" description="AAA+ ATPase" evidence="1">
    <location>
        <begin position="31"/>
        <end position="225"/>
    </location>
</feature>
<reference evidence="2" key="1">
    <citation type="journal article" date="2015" name="Proc. Natl. Acad. Sci. U.S.A.">
        <title>Networks of energetic and metabolic interactions define dynamics in microbial communities.</title>
        <authorList>
            <person name="Embree M."/>
            <person name="Liu J.K."/>
            <person name="Al-Bassam M.M."/>
            <person name="Zengler K."/>
        </authorList>
    </citation>
    <scope>NUCLEOTIDE SEQUENCE</scope>
</reference>
<name>A0A0W8E269_9ZZZZ</name>
<sequence>MIPFSMLERYEGNKALFQTVMMSVISTYAGEPLHLHAEGLRGTGKTTIMRAARGILPTITRIKGCIYNCDPQQPHCPEHSHLNETEISILGTEDIPIPFLEISHSAKIGTVAGSIDLARLTDISRPEAHLLPGLIPQAHRGIIFIDEINRLADTSPEITDILLDVMGNKPGHLQIEEAGLPTVDIPVSVSVWAASNPDEDPGPLEEIRRQLSDRFDLICNMGRPDSVDIIAHILEENSYEYRVRKSKQGLPYENQANQRYQQDIIEWAEMYQGLLMPDFLRSFIARLYLKYNLESIRAIEAIQQAAILHAVLQRRNKVMISDVTQVIPMALKHRIDGDRLLGLINEVDNHKISEGILSFKNRPNQKSREQDEDYFQHNARPLRDMHRGELVNTENIEYINR</sequence>
<accession>A0A0W8E269</accession>
<dbReference type="Gene3D" id="3.40.50.300">
    <property type="entry name" value="P-loop containing nucleotide triphosphate hydrolases"/>
    <property type="match status" value="1"/>
</dbReference>
<proteinExistence type="predicted"/>
<dbReference type="AlphaFoldDB" id="A0A0W8E269"/>
<comment type="caution">
    <text evidence="2">The sequence shown here is derived from an EMBL/GenBank/DDBJ whole genome shotgun (WGS) entry which is preliminary data.</text>
</comment>
<dbReference type="InterPro" id="IPR041628">
    <property type="entry name" value="ChlI/MoxR_AAA_lid"/>
</dbReference>
<dbReference type="Gene3D" id="1.10.8.80">
    <property type="entry name" value="Magnesium chelatase subunit I, C-Terminal domain"/>
    <property type="match status" value="1"/>
</dbReference>
<evidence type="ECO:0000259" key="1">
    <source>
        <dbReference type="SMART" id="SM00382"/>
    </source>
</evidence>
<dbReference type="PANTHER" id="PTHR32039">
    <property type="entry name" value="MAGNESIUM-CHELATASE SUBUNIT CHLI"/>
    <property type="match status" value="1"/>
</dbReference>